<dbReference type="Pfam" id="PF05175">
    <property type="entry name" value="MTS"/>
    <property type="match status" value="1"/>
</dbReference>
<dbReference type="EMBL" id="CP114196">
    <property type="protein sequence ID" value="WAT93773.1"/>
    <property type="molecule type" value="Genomic_DNA"/>
</dbReference>
<dbReference type="InterPro" id="IPR007848">
    <property type="entry name" value="Small_mtfrase_dom"/>
</dbReference>
<evidence type="ECO:0000256" key="1">
    <source>
        <dbReference type="ARBA" id="ARBA00022603"/>
    </source>
</evidence>
<geneLocation type="plasmid" evidence="5 6">
    <name>pHLA</name>
</geneLocation>
<keyword evidence="2" id="KW-0808">Transferase</keyword>
<gene>
    <name evidence="5" type="ORF">O1Q84_25975</name>
</gene>
<dbReference type="GO" id="GO:0008757">
    <property type="term" value="F:S-adenosylmethionine-dependent methyltransferase activity"/>
    <property type="evidence" value="ECO:0007669"/>
    <property type="project" value="UniProtKB-ARBA"/>
</dbReference>
<dbReference type="REBASE" id="680922">
    <property type="entry name" value="M.Vpa2005ORF25975P"/>
</dbReference>
<proteinExistence type="predicted"/>
<evidence type="ECO:0000259" key="4">
    <source>
        <dbReference type="Pfam" id="PF05175"/>
    </source>
</evidence>
<protein>
    <submittedName>
        <fullName evidence="5">Class I SAM-dependent methyltransferase</fullName>
    </submittedName>
</protein>
<dbReference type="InterPro" id="IPR029063">
    <property type="entry name" value="SAM-dependent_MTases_sf"/>
</dbReference>
<dbReference type="PROSITE" id="PS00092">
    <property type="entry name" value="N6_MTASE"/>
    <property type="match status" value="1"/>
</dbReference>
<evidence type="ECO:0000256" key="3">
    <source>
        <dbReference type="ARBA" id="ARBA00022691"/>
    </source>
</evidence>
<dbReference type="CDD" id="cd02440">
    <property type="entry name" value="AdoMet_MTases"/>
    <property type="match status" value="1"/>
</dbReference>
<dbReference type="AlphaFoldDB" id="A0AA47JMZ6"/>
<dbReference type="Proteomes" id="UP001156560">
    <property type="component" value="Plasmid pHLA"/>
</dbReference>
<keyword evidence="3" id="KW-0949">S-adenosyl-L-methionine</keyword>
<dbReference type="RefSeq" id="WP_025636575.1">
    <property type="nucleotide sequence ID" value="NZ_CP114196.1"/>
</dbReference>
<name>A0AA47JMZ6_VIBPH</name>
<dbReference type="GO" id="GO:0008170">
    <property type="term" value="F:N-methyltransferase activity"/>
    <property type="evidence" value="ECO:0007669"/>
    <property type="project" value="UniProtKB-ARBA"/>
</dbReference>
<reference evidence="5" key="1">
    <citation type="submission" date="2022-12" db="EMBL/GenBank/DDBJ databases">
        <title>Vibrio parahaemolyticus become highly virulent by producing novel Tc toxins.</title>
        <authorList>
            <person name="Yang F."/>
            <person name="You Y."/>
            <person name="Lai Q."/>
            <person name="Xu L."/>
            <person name="Li F."/>
        </authorList>
    </citation>
    <scope>NUCLEOTIDE SEQUENCE</scope>
    <source>
        <strain evidence="5">Vp-HL-202005</strain>
        <plasmid evidence="5">pHLA</plasmid>
    </source>
</reference>
<dbReference type="Gene3D" id="3.40.50.150">
    <property type="entry name" value="Vaccinia Virus protein VP39"/>
    <property type="match status" value="1"/>
</dbReference>
<sequence>MEITTFIDEDGLSFILSQSLGNVEVLYDCGSSVLLDTPSKAEYKKKFGASRPSRAIVVHSDTKPNCLKSLFIINNMKMSAPLEDTFYYQWLERNECDTRQVTGNKIIDKANFLNALGFHPDIHFISEDTLTVIKHAHDHFFFNKLNEKEQSDDHSIEHELSLLLPIDNTLVLPQKQLKHYKAIKNLLLKAGGKYKKGAFHFEYRNVVDIQKKLIEGEELNDKKKYQMFFSPDTLADEMMIDLDLRPEHRWMEPSCGDGRCANRMARISDNGVAIELNPQNFDMLKHHRYATHCMDFMEYPEGNKFDRILANPPFNKHQDIKHIRKMFNHLDIGGRLVTIASDGAVNGTRRIQREFQEWLKELGASVTSCKEGTFSESGTQVKTVKIVISKGKSNEC</sequence>
<keyword evidence="1 5" id="KW-0489">Methyltransferase</keyword>
<accession>A0AA47JMZ6</accession>
<evidence type="ECO:0000313" key="5">
    <source>
        <dbReference type="EMBL" id="WAT93773.1"/>
    </source>
</evidence>
<evidence type="ECO:0000256" key="2">
    <source>
        <dbReference type="ARBA" id="ARBA00022679"/>
    </source>
</evidence>
<keyword evidence="5" id="KW-0614">Plasmid</keyword>
<dbReference type="InterPro" id="IPR002052">
    <property type="entry name" value="DNA_methylase_N6_adenine_CS"/>
</dbReference>
<dbReference type="GO" id="GO:0032259">
    <property type="term" value="P:methylation"/>
    <property type="evidence" value="ECO:0007669"/>
    <property type="project" value="UniProtKB-KW"/>
</dbReference>
<feature type="domain" description="Methyltransferase small" evidence="4">
    <location>
        <begin position="269"/>
        <end position="355"/>
    </location>
</feature>
<dbReference type="SUPFAM" id="SSF53335">
    <property type="entry name" value="S-adenosyl-L-methionine-dependent methyltransferases"/>
    <property type="match status" value="1"/>
</dbReference>
<evidence type="ECO:0000313" key="6">
    <source>
        <dbReference type="Proteomes" id="UP001156560"/>
    </source>
</evidence>
<organism evidence="5 6">
    <name type="scientific">Vibrio parahaemolyticus</name>
    <dbReference type="NCBI Taxonomy" id="670"/>
    <lineage>
        <taxon>Bacteria</taxon>
        <taxon>Pseudomonadati</taxon>
        <taxon>Pseudomonadota</taxon>
        <taxon>Gammaproteobacteria</taxon>
        <taxon>Vibrionales</taxon>
        <taxon>Vibrionaceae</taxon>
        <taxon>Vibrio</taxon>
    </lineage>
</organism>
<dbReference type="GO" id="GO:0003676">
    <property type="term" value="F:nucleic acid binding"/>
    <property type="evidence" value="ECO:0007669"/>
    <property type="project" value="InterPro"/>
</dbReference>